<dbReference type="InterPro" id="IPR036671">
    <property type="entry name" value="DPH_MB_sf"/>
</dbReference>
<dbReference type="SUPFAM" id="SSF144217">
    <property type="entry name" value="CSL zinc finger"/>
    <property type="match status" value="1"/>
</dbReference>
<dbReference type="AlphaFoldDB" id="A0AAE0KTQ6"/>
<evidence type="ECO:0000256" key="6">
    <source>
        <dbReference type="ARBA" id="ARBA00041070"/>
    </source>
</evidence>
<proteinExistence type="inferred from homology"/>
<keyword evidence="2" id="KW-0479">Metal-binding</keyword>
<feature type="region of interest" description="Disordered" evidence="8">
    <location>
        <begin position="63"/>
        <end position="83"/>
    </location>
</feature>
<feature type="domain" description="DPH-type MB" evidence="9">
    <location>
        <begin position="2"/>
        <end position="58"/>
    </location>
</feature>
<evidence type="ECO:0000313" key="10">
    <source>
        <dbReference type="EMBL" id="KAK3260417.1"/>
    </source>
</evidence>
<organism evidence="10 11">
    <name type="scientific">Cymbomonas tetramitiformis</name>
    <dbReference type="NCBI Taxonomy" id="36881"/>
    <lineage>
        <taxon>Eukaryota</taxon>
        <taxon>Viridiplantae</taxon>
        <taxon>Chlorophyta</taxon>
        <taxon>Pyramimonadophyceae</taxon>
        <taxon>Pyramimonadales</taxon>
        <taxon>Pyramimonadaceae</taxon>
        <taxon>Cymbomonas</taxon>
    </lineage>
</organism>
<evidence type="ECO:0000256" key="7">
    <source>
        <dbReference type="ARBA" id="ARBA00048125"/>
    </source>
</evidence>
<protein>
    <recommendedName>
        <fullName evidence="6">Diphthamide biosynthesis protein 3</fullName>
    </recommendedName>
</protein>
<dbReference type="PROSITE" id="PS51074">
    <property type="entry name" value="DPH_MB"/>
    <property type="match status" value="1"/>
</dbReference>
<accession>A0AAE0KTQ6</accession>
<dbReference type="EMBL" id="LGRX02017728">
    <property type="protein sequence ID" value="KAK3260417.1"/>
    <property type="molecule type" value="Genomic_DNA"/>
</dbReference>
<evidence type="ECO:0000256" key="3">
    <source>
        <dbReference type="ARBA" id="ARBA00023004"/>
    </source>
</evidence>
<dbReference type="InterPro" id="IPR007872">
    <property type="entry name" value="DPH_MB_dom"/>
</dbReference>
<evidence type="ECO:0000256" key="1">
    <source>
        <dbReference type="ARBA" id="ARBA00005156"/>
    </source>
</evidence>
<evidence type="ECO:0000256" key="5">
    <source>
        <dbReference type="ARBA" id="ARBA00036267"/>
    </source>
</evidence>
<evidence type="ECO:0000256" key="4">
    <source>
        <dbReference type="ARBA" id="ARBA00024032"/>
    </source>
</evidence>
<comment type="pathway">
    <text evidence="1">Protein modification; peptidyl-diphthamide biosynthesis.</text>
</comment>
<dbReference type="InterPro" id="IPR044248">
    <property type="entry name" value="DPH3/4-like"/>
</dbReference>
<dbReference type="FunFam" id="3.10.660.10:FF:000001">
    <property type="entry name" value="Diphthamide biosynthesis 3"/>
    <property type="match status" value="1"/>
</dbReference>
<reference evidence="10 11" key="1">
    <citation type="journal article" date="2015" name="Genome Biol. Evol.">
        <title>Comparative Genomics of a Bacterivorous Green Alga Reveals Evolutionary Causalities and Consequences of Phago-Mixotrophic Mode of Nutrition.</title>
        <authorList>
            <person name="Burns J.A."/>
            <person name="Paasch A."/>
            <person name="Narechania A."/>
            <person name="Kim E."/>
        </authorList>
    </citation>
    <scope>NUCLEOTIDE SEQUENCE [LARGE SCALE GENOMIC DNA]</scope>
    <source>
        <strain evidence="10 11">PLY_AMNH</strain>
    </source>
</reference>
<keyword evidence="11" id="KW-1185">Reference proteome</keyword>
<evidence type="ECO:0000313" key="11">
    <source>
        <dbReference type="Proteomes" id="UP001190700"/>
    </source>
</evidence>
<keyword evidence="3" id="KW-0408">Iron</keyword>
<dbReference type="Pfam" id="PF05207">
    <property type="entry name" value="Zn_ribbon_CSL"/>
    <property type="match status" value="1"/>
</dbReference>
<gene>
    <name evidence="10" type="ORF">CYMTET_30623</name>
</gene>
<dbReference type="Proteomes" id="UP001190700">
    <property type="component" value="Unassembled WGS sequence"/>
</dbReference>
<dbReference type="PANTHER" id="PTHR21454">
    <property type="entry name" value="DPH3 HOMOLOG-RELATED"/>
    <property type="match status" value="1"/>
</dbReference>
<dbReference type="GO" id="GO:0017183">
    <property type="term" value="P:protein histidyl modification to diphthamide"/>
    <property type="evidence" value="ECO:0007669"/>
    <property type="project" value="InterPro"/>
</dbReference>
<evidence type="ECO:0000259" key="9">
    <source>
        <dbReference type="PROSITE" id="PS51074"/>
    </source>
</evidence>
<comment type="similarity">
    <text evidence="4">Belongs to the DPH3 family.</text>
</comment>
<comment type="catalytic activity">
    <reaction evidence="7">
        <text>2 [3Fe-4S](0)-[protein] + 2 Fe(2+)-[Dph3] + NADH = 2 [4Fe-4S](1+)-[protein] + 2 [Dph3] + NAD(+) + H(+)</text>
        <dbReference type="Rhea" id="RHEA:71239"/>
        <dbReference type="Rhea" id="RHEA-COMP:17997"/>
        <dbReference type="Rhea" id="RHEA-COMP:17998"/>
        <dbReference type="Rhea" id="RHEA-COMP:18001"/>
        <dbReference type="Rhea" id="RHEA-COMP:18002"/>
        <dbReference type="ChEBI" id="CHEBI:15378"/>
        <dbReference type="ChEBI" id="CHEBI:29033"/>
        <dbReference type="ChEBI" id="CHEBI:33723"/>
        <dbReference type="ChEBI" id="CHEBI:47402"/>
        <dbReference type="ChEBI" id="CHEBI:57540"/>
        <dbReference type="ChEBI" id="CHEBI:57945"/>
        <dbReference type="ChEBI" id="CHEBI:83228"/>
    </reaction>
</comment>
<name>A0AAE0KTQ6_9CHLO</name>
<evidence type="ECO:0000256" key="8">
    <source>
        <dbReference type="SAM" id="MobiDB-lite"/>
    </source>
</evidence>
<comment type="catalytic activity">
    <reaction evidence="5">
        <text>[3Fe-4S](1+)-[protein] + Fe(2+)-[Dph3] = [3Fe-4S](0)-[protein] + Fe(3+)-[Dph3]</text>
        <dbReference type="Rhea" id="RHEA:71235"/>
        <dbReference type="Rhea" id="RHEA-COMP:17996"/>
        <dbReference type="Rhea" id="RHEA-COMP:17997"/>
        <dbReference type="Rhea" id="RHEA-COMP:18002"/>
        <dbReference type="Rhea" id="RHEA-COMP:18003"/>
        <dbReference type="ChEBI" id="CHEBI:29033"/>
        <dbReference type="ChEBI" id="CHEBI:29034"/>
        <dbReference type="ChEBI" id="CHEBI:33751"/>
        <dbReference type="ChEBI" id="CHEBI:47402"/>
        <dbReference type="ChEBI" id="CHEBI:83228"/>
    </reaction>
</comment>
<dbReference type="Gene3D" id="3.10.660.10">
    <property type="entry name" value="DPH Zinc finger"/>
    <property type="match status" value="1"/>
</dbReference>
<comment type="caution">
    <text evidence="10">The sequence shown here is derived from an EMBL/GenBank/DDBJ whole genome shotgun (WGS) entry which is preliminary data.</text>
</comment>
<dbReference type="PANTHER" id="PTHR21454:SF31">
    <property type="entry name" value="DIPHTHAMIDE BIOSYNTHESIS PROTEIN 3"/>
    <property type="match status" value="1"/>
</dbReference>
<evidence type="ECO:0000256" key="2">
    <source>
        <dbReference type="ARBA" id="ARBA00022723"/>
    </source>
</evidence>
<sequence>MAYEEVEIEDMSWDEDILAYTYECPCGDLFQITLEELKVGEEIGHCPSCSLYIIVKYDPEDFAESSDTEREASETVQPPPIAA</sequence>
<dbReference type="GO" id="GO:0046872">
    <property type="term" value="F:metal ion binding"/>
    <property type="evidence" value="ECO:0007669"/>
    <property type="project" value="UniProtKB-KW"/>
</dbReference>